<keyword evidence="3" id="KW-1003">Cell membrane</keyword>
<dbReference type="PANTHER" id="PTHR32243:SF18">
    <property type="entry name" value="INNER MEMBRANE ABC TRANSPORTER PERMEASE PROTEIN YCJP"/>
    <property type="match status" value="1"/>
</dbReference>
<evidence type="ECO:0000313" key="9">
    <source>
        <dbReference type="EMBL" id="SVB02038.1"/>
    </source>
</evidence>
<organism evidence="9">
    <name type="scientific">marine metagenome</name>
    <dbReference type="NCBI Taxonomy" id="408172"/>
    <lineage>
        <taxon>unclassified sequences</taxon>
        <taxon>metagenomes</taxon>
        <taxon>ecological metagenomes</taxon>
    </lineage>
</organism>
<accession>A0A382AKP3</accession>
<keyword evidence="5 7" id="KW-1133">Transmembrane helix</keyword>
<evidence type="ECO:0000256" key="6">
    <source>
        <dbReference type="ARBA" id="ARBA00023136"/>
    </source>
</evidence>
<comment type="subcellular location">
    <subcellularLocation>
        <location evidence="1">Cell membrane</location>
        <topology evidence="1">Multi-pass membrane protein</topology>
    </subcellularLocation>
</comment>
<dbReference type="PANTHER" id="PTHR32243">
    <property type="entry name" value="MALTOSE TRANSPORT SYSTEM PERMEASE-RELATED"/>
    <property type="match status" value="1"/>
</dbReference>
<name>A0A382AKP3_9ZZZZ</name>
<evidence type="ECO:0000256" key="7">
    <source>
        <dbReference type="SAM" id="Phobius"/>
    </source>
</evidence>
<dbReference type="CDD" id="cd06261">
    <property type="entry name" value="TM_PBP2"/>
    <property type="match status" value="1"/>
</dbReference>
<feature type="transmembrane region" description="Helical" evidence="7">
    <location>
        <begin position="63"/>
        <end position="89"/>
    </location>
</feature>
<dbReference type="Gene3D" id="1.10.3720.10">
    <property type="entry name" value="MetI-like"/>
    <property type="match status" value="1"/>
</dbReference>
<evidence type="ECO:0000256" key="4">
    <source>
        <dbReference type="ARBA" id="ARBA00022692"/>
    </source>
</evidence>
<feature type="domain" description="ABC transmembrane type-1" evidence="8">
    <location>
        <begin position="64"/>
        <end position="256"/>
    </location>
</feature>
<evidence type="ECO:0000256" key="5">
    <source>
        <dbReference type="ARBA" id="ARBA00022989"/>
    </source>
</evidence>
<protein>
    <recommendedName>
        <fullName evidence="8">ABC transmembrane type-1 domain-containing protein</fullName>
    </recommendedName>
</protein>
<dbReference type="InterPro" id="IPR035906">
    <property type="entry name" value="MetI-like_sf"/>
</dbReference>
<dbReference type="InterPro" id="IPR000515">
    <property type="entry name" value="MetI-like"/>
</dbReference>
<dbReference type="GO" id="GO:0055085">
    <property type="term" value="P:transmembrane transport"/>
    <property type="evidence" value="ECO:0007669"/>
    <property type="project" value="InterPro"/>
</dbReference>
<dbReference type="PROSITE" id="PS50928">
    <property type="entry name" value="ABC_TM1"/>
    <property type="match status" value="1"/>
</dbReference>
<dbReference type="Pfam" id="PF00528">
    <property type="entry name" value="BPD_transp_1"/>
    <property type="match status" value="1"/>
</dbReference>
<dbReference type="AlphaFoldDB" id="A0A382AKP3"/>
<evidence type="ECO:0000259" key="8">
    <source>
        <dbReference type="PROSITE" id="PS50928"/>
    </source>
</evidence>
<evidence type="ECO:0000256" key="3">
    <source>
        <dbReference type="ARBA" id="ARBA00022475"/>
    </source>
</evidence>
<keyword evidence="2" id="KW-0813">Transport</keyword>
<reference evidence="9" key="1">
    <citation type="submission" date="2018-05" db="EMBL/GenBank/DDBJ databases">
        <authorList>
            <person name="Lanie J.A."/>
            <person name="Ng W.-L."/>
            <person name="Kazmierczak K.M."/>
            <person name="Andrzejewski T.M."/>
            <person name="Davidsen T.M."/>
            <person name="Wayne K.J."/>
            <person name="Tettelin H."/>
            <person name="Glass J.I."/>
            <person name="Rusch D."/>
            <person name="Podicherti R."/>
            <person name="Tsui H.-C.T."/>
            <person name="Winkler M.E."/>
        </authorList>
    </citation>
    <scope>NUCLEOTIDE SEQUENCE</scope>
</reference>
<gene>
    <name evidence="9" type="ORF">METZ01_LOCUS154892</name>
</gene>
<proteinExistence type="predicted"/>
<evidence type="ECO:0000256" key="1">
    <source>
        <dbReference type="ARBA" id="ARBA00004651"/>
    </source>
</evidence>
<dbReference type="InterPro" id="IPR050901">
    <property type="entry name" value="BP-dep_ABC_trans_perm"/>
</dbReference>
<keyword evidence="4 7" id="KW-0812">Transmembrane</keyword>
<keyword evidence="6 7" id="KW-0472">Membrane</keyword>
<feature type="transmembrane region" description="Helical" evidence="7">
    <location>
        <begin position="101"/>
        <end position="120"/>
    </location>
</feature>
<dbReference type="EMBL" id="UINC01025792">
    <property type="protein sequence ID" value="SVB02038.1"/>
    <property type="molecule type" value="Genomic_DNA"/>
</dbReference>
<dbReference type="GO" id="GO:0005886">
    <property type="term" value="C:plasma membrane"/>
    <property type="evidence" value="ECO:0007669"/>
    <property type="project" value="UniProtKB-SubCell"/>
</dbReference>
<dbReference type="SUPFAM" id="SSF161098">
    <property type="entry name" value="MetI-like"/>
    <property type="match status" value="1"/>
</dbReference>
<feature type="transmembrane region" description="Helical" evidence="7">
    <location>
        <begin position="180"/>
        <end position="202"/>
    </location>
</feature>
<sequence length="271" mass="30598">MLLPFVEMFVASLRPLTHLFSRPDVPVGETMSFIDFMSRFWSDKMSFQAYRDMWVTVPQLPRYIFNSVFLSTAVTAISLCFIVPAAYAYARFSFKGKSVSLTLFLAVNMFSGAVLLIPLYKLLRMYGLLNTYWAMIIPGVAFLIPQGIWLLKTFLEKIPYELEEAAFVDGASRLYTLRRVILPLAVPGLVVVGVAVFIGAYAQQFLFAITFNQDRDYMPLPAGIFEFIGYQDVLWNEMMAASLVGILPVLLIFLFMQKHLIAGLTSGAVKQ</sequence>
<evidence type="ECO:0000256" key="2">
    <source>
        <dbReference type="ARBA" id="ARBA00022448"/>
    </source>
</evidence>
<feature type="transmembrane region" description="Helical" evidence="7">
    <location>
        <begin position="132"/>
        <end position="151"/>
    </location>
</feature>
<feature type="transmembrane region" description="Helical" evidence="7">
    <location>
        <begin position="238"/>
        <end position="256"/>
    </location>
</feature>